<feature type="compositionally biased region" description="Acidic residues" evidence="1">
    <location>
        <begin position="200"/>
        <end position="212"/>
    </location>
</feature>
<organism evidence="3 4">
    <name type="scientific">Myceligenerans crystallogenes</name>
    <dbReference type="NCBI Taxonomy" id="316335"/>
    <lineage>
        <taxon>Bacteria</taxon>
        <taxon>Bacillati</taxon>
        <taxon>Actinomycetota</taxon>
        <taxon>Actinomycetes</taxon>
        <taxon>Micrococcales</taxon>
        <taxon>Promicromonosporaceae</taxon>
        <taxon>Myceligenerans</taxon>
    </lineage>
</organism>
<protein>
    <recommendedName>
        <fullName evidence="2">DUF4439 domain-containing protein</fullName>
    </recommendedName>
</protein>
<dbReference type="Pfam" id="PF14530">
    <property type="entry name" value="DUF4439"/>
    <property type="match status" value="1"/>
</dbReference>
<evidence type="ECO:0000259" key="2">
    <source>
        <dbReference type="Pfam" id="PF14530"/>
    </source>
</evidence>
<dbReference type="SUPFAM" id="SSF47240">
    <property type="entry name" value="Ferritin-like"/>
    <property type="match status" value="1"/>
</dbReference>
<feature type="compositionally biased region" description="Low complexity" evidence="1">
    <location>
        <begin position="187"/>
        <end position="199"/>
    </location>
</feature>
<evidence type="ECO:0000313" key="3">
    <source>
        <dbReference type="EMBL" id="GAA1872577.1"/>
    </source>
</evidence>
<feature type="domain" description="DUF4439" evidence="2">
    <location>
        <begin position="237"/>
        <end position="362"/>
    </location>
</feature>
<evidence type="ECO:0000313" key="4">
    <source>
        <dbReference type="Proteomes" id="UP001501094"/>
    </source>
</evidence>
<feature type="compositionally biased region" description="Low complexity" evidence="1">
    <location>
        <begin position="107"/>
        <end position="128"/>
    </location>
</feature>
<accession>A0ABP4ZVU4</accession>
<dbReference type="InterPro" id="IPR009078">
    <property type="entry name" value="Ferritin-like_SF"/>
</dbReference>
<proteinExistence type="predicted"/>
<feature type="region of interest" description="Disordered" evidence="1">
    <location>
        <begin position="174"/>
        <end position="215"/>
    </location>
</feature>
<evidence type="ECO:0000256" key="1">
    <source>
        <dbReference type="SAM" id="MobiDB-lite"/>
    </source>
</evidence>
<dbReference type="Gene3D" id="1.20.1260.10">
    <property type="match status" value="1"/>
</dbReference>
<reference evidence="4" key="1">
    <citation type="journal article" date="2019" name="Int. J. Syst. Evol. Microbiol.">
        <title>The Global Catalogue of Microorganisms (GCM) 10K type strain sequencing project: providing services to taxonomists for standard genome sequencing and annotation.</title>
        <authorList>
            <consortium name="The Broad Institute Genomics Platform"/>
            <consortium name="The Broad Institute Genome Sequencing Center for Infectious Disease"/>
            <person name="Wu L."/>
            <person name="Ma J."/>
        </authorList>
    </citation>
    <scope>NUCLEOTIDE SEQUENCE [LARGE SCALE GENOMIC DNA]</scope>
    <source>
        <strain evidence="4">JCM 14326</strain>
    </source>
</reference>
<name>A0ABP4ZVU4_9MICO</name>
<dbReference type="InterPro" id="IPR029447">
    <property type="entry name" value="DUF4439"/>
</dbReference>
<dbReference type="EMBL" id="BAAANL010000008">
    <property type="protein sequence ID" value="GAA1872577.1"/>
    <property type="molecule type" value="Genomic_DNA"/>
</dbReference>
<gene>
    <name evidence="3" type="ORF">GCM10009751_34910</name>
</gene>
<feature type="region of interest" description="Disordered" evidence="1">
    <location>
        <begin position="102"/>
        <end position="128"/>
    </location>
</feature>
<dbReference type="RefSeq" id="WP_344105425.1">
    <property type="nucleotide sequence ID" value="NZ_BAAANL010000008.1"/>
</dbReference>
<dbReference type="InterPro" id="IPR012347">
    <property type="entry name" value="Ferritin-like"/>
</dbReference>
<comment type="caution">
    <text evidence="3">The sequence shown here is derived from an EMBL/GenBank/DDBJ whole genome shotgun (WGS) entry which is preliminary data.</text>
</comment>
<sequence length="366" mass="37261">MNPPPSTASSRRPRHVPPAAVALAVALLLGGCGVRLDSPPPTEPVPDPVEIVRRTAVDDALLVAGQAEAVAGRKDTKPVVAEALTQISEISLDHADQLGGVYESGLASDAPAPSPSASEGSAPGPDKVLATLRDAAARNATAADVCEDGPLARLLASVSAAQTLSARKLAETAGKKLPPYTPPVVPGSPQAAASPAPSDDGGDEGGSDDDDATTTAVSAASRLTTAPAGLEPEDLDAVILAEDSTAYAYEVAAAWSDEEPTQLRLLNLARRHRERGQGWARVAGVAGTEKDPRRAAYQLPDRGATAKDVVVQAESRLAAGYASLVAQAEPATRAAVVALLADSALTQRAWGAPLPPFPGLPEQARA</sequence>
<dbReference type="Proteomes" id="UP001501094">
    <property type="component" value="Unassembled WGS sequence"/>
</dbReference>
<keyword evidence="4" id="KW-1185">Reference proteome</keyword>